<gene>
    <name evidence="3" type="ORF">CSSPTR1EN2_LOCUS17619</name>
</gene>
<dbReference type="PANTHER" id="PTHR13683:SF316">
    <property type="entry name" value="ASPARTYL PROTEASE APCB1"/>
    <property type="match status" value="1"/>
</dbReference>
<evidence type="ECO:0000259" key="2">
    <source>
        <dbReference type="PROSITE" id="PS51767"/>
    </source>
</evidence>
<evidence type="ECO:0000313" key="4">
    <source>
        <dbReference type="Proteomes" id="UP001497512"/>
    </source>
</evidence>
<dbReference type="Proteomes" id="UP001497512">
    <property type="component" value="Chromosome 5"/>
</dbReference>
<keyword evidence="4" id="KW-1185">Reference proteome</keyword>
<dbReference type="SUPFAM" id="SSF50630">
    <property type="entry name" value="Acid proteases"/>
    <property type="match status" value="1"/>
</dbReference>
<dbReference type="InterPro" id="IPR001461">
    <property type="entry name" value="Aspartic_peptidase_A1"/>
</dbReference>
<dbReference type="InterPro" id="IPR021109">
    <property type="entry name" value="Peptidase_aspartic_dom_sf"/>
</dbReference>
<reference evidence="3" key="1">
    <citation type="submission" date="2024-02" db="EMBL/GenBank/DDBJ databases">
        <authorList>
            <consortium name="ELIXIR-Norway"/>
            <consortium name="Elixir Norway"/>
        </authorList>
    </citation>
    <scope>NUCLEOTIDE SEQUENCE</scope>
</reference>
<accession>A0ABP0UM77</accession>
<proteinExistence type="inferred from homology"/>
<dbReference type="InterPro" id="IPR032861">
    <property type="entry name" value="TAXi_N"/>
</dbReference>
<dbReference type="EMBL" id="OZ019897">
    <property type="protein sequence ID" value="CAK9225505.1"/>
    <property type="molecule type" value="Genomic_DNA"/>
</dbReference>
<organism evidence="3 4">
    <name type="scientific">Sphagnum troendelagicum</name>
    <dbReference type="NCBI Taxonomy" id="128251"/>
    <lineage>
        <taxon>Eukaryota</taxon>
        <taxon>Viridiplantae</taxon>
        <taxon>Streptophyta</taxon>
        <taxon>Embryophyta</taxon>
        <taxon>Bryophyta</taxon>
        <taxon>Sphagnophytina</taxon>
        <taxon>Sphagnopsida</taxon>
        <taxon>Sphagnales</taxon>
        <taxon>Sphagnaceae</taxon>
        <taxon>Sphagnum</taxon>
    </lineage>
</organism>
<dbReference type="Gene3D" id="2.40.70.10">
    <property type="entry name" value="Acid Proteases"/>
    <property type="match status" value="1"/>
</dbReference>
<feature type="domain" description="Peptidase A1" evidence="2">
    <location>
        <begin position="108"/>
        <end position="303"/>
    </location>
</feature>
<name>A0ABP0UM77_9BRYO</name>
<sequence>MGLLLLRSLRFLQIYQYGYNKHASGAGIVYMKLHKATNSSSSNIELGINRVVDRNMDTKELRFMQHKRSQHTKLSNAAAVHRGSKKKFPVSKSPFLVLQGEYDTNSLYQVHLRIGKPPGKVYYMEVDTGSTISWLHGGPNGLYTPVPGGEVHCLNRVCVEARAQEGNSITCLEALQPRCDFKVEYCDGVIIKAVLVKDALSIPLTSQTDVQIMFEFGSSYSHTGYYYDEDVKIVTDGLLGLGPRIGSLNSQLKEQRVIERNAVGQCLSRRDRDHEAGYIFFGTEGVDLDSLAWTPMEDLPQRP</sequence>
<comment type="similarity">
    <text evidence="1">Belongs to the peptidase A1 family.</text>
</comment>
<dbReference type="InterPro" id="IPR033121">
    <property type="entry name" value="PEPTIDASE_A1"/>
</dbReference>
<evidence type="ECO:0000313" key="3">
    <source>
        <dbReference type="EMBL" id="CAK9225505.1"/>
    </source>
</evidence>
<dbReference type="Pfam" id="PF14543">
    <property type="entry name" value="TAXi_N"/>
    <property type="match status" value="1"/>
</dbReference>
<evidence type="ECO:0000256" key="1">
    <source>
        <dbReference type="ARBA" id="ARBA00007447"/>
    </source>
</evidence>
<dbReference type="PANTHER" id="PTHR13683">
    <property type="entry name" value="ASPARTYL PROTEASES"/>
    <property type="match status" value="1"/>
</dbReference>
<dbReference type="PROSITE" id="PS51767">
    <property type="entry name" value="PEPTIDASE_A1"/>
    <property type="match status" value="1"/>
</dbReference>
<protein>
    <recommendedName>
        <fullName evidence="2">Peptidase A1 domain-containing protein</fullName>
    </recommendedName>
</protein>